<dbReference type="Gene3D" id="3.40.50.1010">
    <property type="entry name" value="5'-nuclease"/>
    <property type="match status" value="1"/>
</dbReference>
<sequence>MILVDANILIYTVNNDAAQQNRCKSWLIDELSSGRPVGLPWVSLLAFIRVTTHQRIFATPLEPTQALGVIDSWLALPNVSTPEPGPRHFELMRGLLEGAGTAGNLTNDAYLAALTLELGGKIATLDRDFARFDLPLVIPPELA</sequence>
<evidence type="ECO:0000256" key="2">
    <source>
        <dbReference type="ARBA" id="ARBA00022722"/>
    </source>
</evidence>
<evidence type="ECO:0000259" key="7">
    <source>
        <dbReference type="Pfam" id="PF01850"/>
    </source>
</evidence>
<dbReference type="InterPro" id="IPR029060">
    <property type="entry name" value="PIN-like_dom_sf"/>
</dbReference>
<dbReference type="RefSeq" id="WP_007318332.1">
    <property type="nucleotide sequence ID" value="NZ_BAEH01000073.1"/>
</dbReference>
<keyword evidence="2 6" id="KW-0540">Nuclease</keyword>
<dbReference type="EMBL" id="BAEH01000073">
    <property type="protein sequence ID" value="GAB18996.1"/>
    <property type="molecule type" value="Genomic_DNA"/>
</dbReference>
<proteinExistence type="inferred from homology"/>
<evidence type="ECO:0000256" key="1">
    <source>
        <dbReference type="ARBA" id="ARBA00022649"/>
    </source>
</evidence>
<dbReference type="Proteomes" id="UP000035034">
    <property type="component" value="Unassembled WGS sequence"/>
</dbReference>
<evidence type="ECO:0000313" key="8">
    <source>
        <dbReference type="EMBL" id="GAB18996.1"/>
    </source>
</evidence>
<dbReference type="InterPro" id="IPR002716">
    <property type="entry name" value="PIN_dom"/>
</dbReference>
<dbReference type="Pfam" id="PF01850">
    <property type="entry name" value="PIN"/>
    <property type="match status" value="1"/>
</dbReference>
<dbReference type="eggNOG" id="COG1848">
    <property type="taxonomic scope" value="Bacteria"/>
</dbReference>
<feature type="binding site" evidence="6">
    <location>
        <position position="108"/>
    </location>
    <ligand>
        <name>Mg(2+)</name>
        <dbReference type="ChEBI" id="CHEBI:18420"/>
    </ligand>
</feature>
<dbReference type="SUPFAM" id="SSF88723">
    <property type="entry name" value="PIN domain-like"/>
    <property type="match status" value="1"/>
</dbReference>
<reference evidence="8 9" key="1">
    <citation type="submission" date="2011-12" db="EMBL/GenBank/DDBJ databases">
        <title>Whole genome shotgun sequence of Gordonia effusa NBRC 100432.</title>
        <authorList>
            <person name="Yoshida I."/>
            <person name="Takarada H."/>
            <person name="Hosoyama A."/>
            <person name="Tsuchikane K."/>
            <person name="Katsumata H."/>
            <person name="Yamazaki S."/>
            <person name="Fujita N."/>
        </authorList>
    </citation>
    <scope>NUCLEOTIDE SEQUENCE [LARGE SCALE GENOMIC DNA]</scope>
    <source>
        <strain evidence="8 9">NBRC 100432</strain>
    </source>
</reference>
<dbReference type="HAMAP" id="MF_00265">
    <property type="entry name" value="VapC_Nob1"/>
    <property type="match status" value="1"/>
</dbReference>
<accession>H0R1P5</accession>
<evidence type="ECO:0000256" key="6">
    <source>
        <dbReference type="HAMAP-Rule" id="MF_00265"/>
    </source>
</evidence>
<comment type="similarity">
    <text evidence="6">Belongs to the PINc/VapC protein family.</text>
</comment>
<evidence type="ECO:0000256" key="5">
    <source>
        <dbReference type="ARBA" id="ARBA00022842"/>
    </source>
</evidence>
<dbReference type="EC" id="3.1.-.-" evidence="6"/>
<feature type="binding site" evidence="6">
    <location>
        <position position="5"/>
    </location>
    <ligand>
        <name>Mg(2+)</name>
        <dbReference type="ChEBI" id="CHEBI:18420"/>
    </ligand>
</feature>
<keyword evidence="1 6" id="KW-1277">Toxin-antitoxin system</keyword>
<evidence type="ECO:0000313" key="9">
    <source>
        <dbReference type="Proteomes" id="UP000035034"/>
    </source>
</evidence>
<dbReference type="GO" id="GO:0090729">
    <property type="term" value="F:toxin activity"/>
    <property type="evidence" value="ECO:0007669"/>
    <property type="project" value="UniProtKB-KW"/>
</dbReference>
<evidence type="ECO:0000256" key="3">
    <source>
        <dbReference type="ARBA" id="ARBA00022723"/>
    </source>
</evidence>
<keyword evidence="3 6" id="KW-0479">Metal-binding</keyword>
<protein>
    <recommendedName>
        <fullName evidence="6">Ribonuclease VapC</fullName>
        <shortName evidence="6">RNase VapC</shortName>
        <ecNumber evidence="6">3.1.-.-</ecNumber>
    </recommendedName>
    <alternativeName>
        <fullName evidence="6">Toxin VapC</fullName>
    </alternativeName>
</protein>
<dbReference type="AlphaFoldDB" id="H0R1P5"/>
<comment type="cofactor">
    <cofactor evidence="6">
        <name>Mg(2+)</name>
        <dbReference type="ChEBI" id="CHEBI:18420"/>
    </cofactor>
</comment>
<dbReference type="GO" id="GO:0004540">
    <property type="term" value="F:RNA nuclease activity"/>
    <property type="evidence" value="ECO:0007669"/>
    <property type="project" value="InterPro"/>
</dbReference>
<dbReference type="OrthoDB" id="556169at2"/>
<keyword evidence="4 6" id="KW-0378">Hydrolase</keyword>
<dbReference type="NCBIfam" id="TIGR00028">
    <property type="entry name" value="Mtu_PIN_fam"/>
    <property type="match status" value="1"/>
</dbReference>
<organism evidence="8 9">
    <name type="scientific">Gordonia effusa NBRC 100432</name>
    <dbReference type="NCBI Taxonomy" id="1077974"/>
    <lineage>
        <taxon>Bacteria</taxon>
        <taxon>Bacillati</taxon>
        <taxon>Actinomycetota</taxon>
        <taxon>Actinomycetes</taxon>
        <taxon>Mycobacteriales</taxon>
        <taxon>Gordoniaceae</taxon>
        <taxon>Gordonia</taxon>
    </lineage>
</organism>
<dbReference type="InterPro" id="IPR006226">
    <property type="entry name" value="Mtu_PIN"/>
</dbReference>
<dbReference type="STRING" id="1077974.GOEFS_073_00150"/>
<comment type="caution">
    <text evidence="8">The sequence shown here is derived from an EMBL/GenBank/DDBJ whole genome shotgun (WGS) entry which is preliminary data.</text>
</comment>
<keyword evidence="5 6" id="KW-0460">Magnesium</keyword>
<dbReference type="GO" id="GO:0045926">
    <property type="term" value="P:negative regulation of growth"/>
    <property type="evidence" value="ECO:0007669"/>
    <property type="project" value="UniProtKB-ARBA"/>
</dbReference>
<feature type="domain" description="PIN" evidence="7">
    <location>
        <begin position="2"/>
        <end position="133"/>
    </location>
</feature>
<name>H0R1P5_9ACTN</name>
<dbReference type="GO" id="GO:0000287">
    <property type="term" value="F:magnesium ion binding"/>
    <property type="evidence" value="ECO:0007669"/>
    <property type="project" value="UniProtKB-UniRule"/>
</dbReference>
<dbReference type="GO" id="GO:0016788">
    <property type="term" value="F:hydrolase activity, acting on ester bonds"/>
    <property type="evidence" value="ECO:0007669"/>
    <property type="project" value="InterPro"/>
</dbReference>
<keyword evidence="6" id="KW-0800">Toxin</keyword>
<keyword evidence="9" id="KW-1185">Reference proteome</keyword>
<gene>
    <name evidence="6" type="primary">vapC</name>
    <name evidence="8" type="ORF">GOEFS_073_00150</name>
</gene>
<dbReference type="InterPro" id="IPR022907">
    <property type="entry name" value="VapC_family"/>
</dbReference>
<comment type="function">
    <text evidence="6">Toxic component of a toxin-antitoxin (TA) system. An RNase.</text>
</comment>
<evidence type="ECO:0000256" key="4">
    <source>
        <dbReference type="ARBA" id="ARBA00022801"/>
    </source>
</evidence>